<dbReference type="CDD" id="cd10542">
    <property type="entry name" value="SET_SUV39H"/>
    <property type="match status" value="1"/>
</dbReference>
<keyword evidence="7" id="KW-0396">Initiation factor</keyword>
<dbReference type="PANTHER" id="PTHR42854:SF3">
    <property type="entry name" value="EUKARYOTIC TRANSLATION INITIATION FACTOR 2 SUBUNIT 3-RELATED"/>
    <property type="match status" value="1"/>
</dbReference>
<dbReference type="GO" id="GO:0140727">
    <property type="term" value="P:siRNA-mediated pericentric heterochromatin formation"/>
    <property type="evidence" value="ECO:0007669"/>
    <property type="project" value="EnsemblMetazoa"/>
</dbReference>
<feature type="domain" description="Chromo" evidence="18">
    <location>
        <begin position="230"/>
        <end position="273"/>
    </location>
</feature>
<evidence type="ECO:0000259" key="21">
    <source>
        <dbReference type="PROSITE" id="PS51722"/>
    </source>
</evidence>
<feature type="domain" description="SET" evidence="19">
    <location>
        <begin position="488"/>
        <end position="614"/>
    </location>
</feature>
<keyword evidence="10" id="KW-0547">Nucleotide-binding</keyword>
<dbReference type="CDD" id="cd00024">
    <property type="entry name" value="CD_CSD"/>
    <property type="match status" value="1"/>
</dbReference>
<keyword evidence="14" id="KW-0539">Nucleus</keyword>
<evidence type="ECO:0000256" key="2">
    <source>
        <dbReference type="ARBA" id="ARBA00004496"/>
    </source>
</evidence>
<keyword evidence="15" id="KW-0137">Centromere</keyword>
<keyword evidence="9" id="KW-0949">S-adenosyl-L-methionine</keyword>
<dbReference type="PROSITE" id="PS50867">
    <property type="entry name" value="PRE_SET"/>
    <property type="match status" value="1"/>
</dbReference>
<evidence type="ECO:0000256" key="16">
    <source>
        <dbReference type="ARBA" id="ARBA00048107"/>
    </source>
</evidence>
<dbReference type="SMART" id="SM00317">
    <property type="entry name" value="SET"/>
    <property type="match status" value="1"/>
</dbReference>
<dbReference type="CDD" id="cd03688">
    <property type="entry name" value="eIF2_gamma_II"/>
    <property type="match status" value="1"/>
</dbReference>
<dbReference type="InterPro" id="IPR044127">
    <property type="entry name" value="eIF2g_dom_2"/>
</dbReference>
<comment type="subcellular location">
    <subcellularLocation>
        <location evidence="3">Chromosome</location>
        <location evidence="3">Centromere</location>
    </subcellularLocation>
    <subcellularLocation>
        <location evidence="2">Cytoplasm</location>
    </subcellularLocation>
    <subcellularLocation>
        <location evidence="1">Nucleus</location>
    </subcellularLocation>
</comment>
<dbReference type="PROSITE" id="PS00598">
    <property type="entry name" value="CHROMO_1"/>
    <property type="match status" value="1"/>
</dbReference>
<dbReference type="STRING" id="7222.B4JGC3"/>
<dbReference type="GO" id="GO:0001731">
    <property type="term" value="P:formation of translation preinitiation complex"/>
    <property type="evidence" value="ECO:0007669"/>
    <property type="project" value="TreeGrafter"/>
</dbReference>
<evidence type="ECO:0000256" key="5">
    <source>
        <dbReference type="ARBA" id="ARBA00011986"/>
    </source>
</evidence>
<dbReference type="InterPro" id="IPR046341">
    <property type="entry name" value="SET_dom_sf"/>
</dbReference>
<dbReference type="InterPro" id="IPR016197">
    <property type="entry name" value="Chromo-like_dom_sf"/>
</dbReference>
<feature type="compositionally biased region" description="Basic residues" evidence="17">
    <location>
        <begin position="142"/>
        <end position="151"/>
    </location>
</feature>
<dbReference type="InterPro" id="IPR001214">
    <property type="entry name" value="SET_dom"/>
</dbReference>
<feature type="region of interest" description="Disordered" evidence="17">
    <location>
        <begin position="111"/>
        <end position="170"/>
    </location>
</feature>
<dbReference type="AlphaFoldDB" id="B4JGC3"/>
<feature type="domain" description="Pre-SET" evidence="20">
    <location>
        <begin position="424"/>
        <end position="485"/>
    </location>
</feature>
<dbReference type="InParanoid" id="B4JGC3"/>
<evidence type="ECO:0000256" key="7">
    <source>
        <dbReference type="ARBA" id="ARBA00022540"/>
    </source>
</evidence>
<dbReference type="GO" id="GO:0003924">
    <property type="term" value="F:GTPase activity"/>
    <property type="evidence" value="ECO:0007669"/>
    <property type="project" value="InterPro"/>
</dbReference>
<evidence type="ECO:0000259" key="19">
    <source>
        <dbReference type="PROSITE" id="PS50280"/>
    </source>
</evidence>
<dbReference type="GO" id="GO:0005721">
    <property type="term" value="C:pericentric heterochromatin"/>
    <property type="evidence" value="ECO:0007669"/>
    <property type="project" value="EnsemblMetazoa"/>
</dbReference>
<dbReference type="GO" id="GO:0140942">
    <property type="term" value="F:histone H3K9 dimethyltransferase activity"/>
    <property type="evidence" value="ECO:0007669"/>
    <property type="project" value="EnsemblMetazoa"/>
</dbReference>
<dbReference type="GO" id="GO:0005634">
    <property type="term" value="C:nucleus"/>
    <property type="evidence" value="ECO:0007669"/>
    <property type="project" value="UniProtKB-SubCell"/>
</dbReference>
<dbReference type="FunFam" id="3.40.50.300:FF:002336">
    <property type="entry name" value="Histone-lysine N-methyltransferase Su(var)3-9"/>
    <property type="match status" value="1"/>
</dbReference>
<gene>
    <name evidence="22" type="primary">Dgri\GH18750</name>
    <name evidence="22" type="ORF">Dgri_GH18750</name>
</gene>
<dbReference type="Pfam" id="PF09173">
    <property type="entry name" value="eIF2_C"/>
    <property type="match status" value="1"/>
</dbReference>
<comment type="similarity">
    <text evidence="4">Belongs to the TRAFAC class translation factor GTPase superfamily. Classic translation factor GTPase family. EF-Tu/EF-1A subfamily.</text>
</comment>
<dbReference type="SMR" id="B4JGC3"/>
<dbReference type="GO" id="GO:0005829">
    <property type="term" value="C:cytosol"/>
    <property type="evidence" value="ECO:0007669"/>
    <property type="project" value="TreeGrafter"/>
</dbReference>
<dbReference type="Proteomes" id="UP000001070">
    <property type="component" value="Unassembled WGS sequence"/>
</dbReference>
<dbReference type="SMART" id="SM00468">
    <property type="entry name" value="PreSET"/>
    <property type="match status" value="1"/>
</dbReference>
<proteinExistence type="inferred from homology"/>
<dbReference type="PROSITE" id="PS51722">
    <property type="entry name" value="G_TR_2"/>
    <property type="match status" value="1"/>
</dbReference>
<dbReference type="PROSITE" id="PS50013">
    <property type="entry name" value="CHROMO_2"/>
    <property type="match status" value="1"/>
</dbReference>
<dbReference type="GO" id="GO:0000049">
    <property type="term" value="F:tRNA binding"/>
    <property type="evidence" value="ECO:0007669"/>
    <property type="project" value="InterPro"/>
</dbReference>
<dbReference type="GO" id="GO:0005850">
    <property type="term" value="C:eukaryotic translation initiation factor 2 complex"/>
    <property type="evidence" value="ECO:0007669"/>
    <property type="project" value="TreeGrafter"/>
</dbReference>
<dbReference type="FunCoup" id="B4JGC3">
    <property type="interactions" value="1295"/>
</dbReference>
<evidence type="ECO:0000256" key="6">
    <source>
        <dbReference type="ARBA" id="ARBA00022454"/>
    </source>
</evidence>
<protein>
    <recommendedName>
        <fullName evidence="5">protein-synthesizing GTPase</fullName>
        <ecNumber evidence="5">3.6.5.3</ecNumber>
    </recommendedName>
</protein>
<dbReference type="Pfam" id="PF03144">
    <property type="entry name" value="GTP_EFTU_D2"/>
    <property type="match status" value="1"/>
</dbReference>
<feature type="compositionally biased region" description="Low complexity" evidence="17">
    <location>
        <begin position="152"/>
        <end position="167"/>
    </location>
</feature>
<dbReference type="Pfam" id="PF00856">
    <property type="entry name" value="SET"/>
    <property type="match status" value="1"/>
</dbReference>
<dbReference type="SMART" id="SM00298">
    <property type="entry name" value="CHROMO"/>
    <property type="match status" value="1"/>
</dbReference>
<dbReference type="Gene3D" id="3.40.50.300">
    <property type="entry name" value="P-loop containing nucleotide triphosphate hydrolases"/>
    <property type="match status" value="2"/>
</dbReference>
<dbReference type="InterPro" id="IPR023779">
    <property type="entry name" value="Chromodomain_CS"/>
</dbReference>
<dbReference type="CDD" id="cd01888">
    <property type="entry name" value="eIF2_gamma"/>
    <property type="match status" value="1"/>
</dbReference>
<accession>B4JGC3</accession>
<dbReference type="HOGENOM" id="CLU_009426_0_0_1"/>
<dbReference type="InterPro" id="IPR004161">
    <property type="entry name" value="EFTu-like_2"/>
</dbReference>
<dbReference type="eggNOG" id="KOG0466">
    <property type="taxonomic scope" value="Eukaryota"/>
</dbReference>
<dbReference type="eggNOG" id="KOG1082">
    <property type="taxonomic scope" value="Eukaryota"/>
</dbReference>
<dbReference type="Pfam" id="PF00009">
    <property type="entry name" value="GTP_EFTU"/>
    <property type="match status" value="1"/>
</dbReference>
<dbReference type="GO" id="GO:2001229">
    <property type="term" value="P:negative regulation of response to gamma radiation"/>
    <property type="evidence" value="ECO:0007669"/>
    <property type="project" value="EnsemblMetazoa"/>
</dbReference>
<dbReference type="GO" id="GO:0140949">
    <property type="term" value="F:histone H3K9 trimethyltransferase activity"/>
    <property type="evidence" value="ECO:0007669"/>
    <property type="project" value="EnsemblMetazoa"/>
</dbReference>
<organism evidence="23">
    <name type="scientific">Drosophila grimshawi</name>
    <name type="common">Hawaiian fruit fly</name>
    <name type="synonym">Idiomyia grimshawi</name>
    <dbReference type="NCBI Taxonomy" id="7222"/>
    <lineage>
        <taxon>Eukaryota</taxon>
        <taxon>Metazoa</taxon>
        <taxon>Ecdysozoa</taxon>
        <taxon>Arthropoda</taxon>
        <taxon>Hexapoda</taxon>
        <taxon>Insecta</taxon>
        <taxon>Pterygota</taxon>
        <taxon>Neoptera</taxon>
        <taxon>Endopterygota</taxon>
        <taxon>Diptera</taxon>
        <taxon>Brachycera</taxon>
        <taxon>Muscomorpha</taxon>
        <taxon>Ephydroidea</taxon>
        <taxon>Drosophilidae</taxon>
        <taxon>Drosophila</taxon>
        <taxon>Hawaiian Drosophila</taxon>
    </lineage>
</organism>
<keyword evidence="23" id="KW-1185">Reference proteome</keyword>
<evidence type="ECO:0000256" key="3">
    <source>
        <dbReference type="ARBA" id="ARBA00004584"/>
    </source>
</evidence>
<evidence type="ECO:0000256" key="8">
    <source>
        <dbReference type="ARBA" id="ARBA00022603"/>
    </source>
</evidence>
<dbReference type="InterPro" id="IPR009000">
    <property type="entry name" value="Transl_B-barrel_sf"/>
</dbReference>
<dbReference type="InterPro" id="IPR015256">
    <property type="entry name" value="eIF2g_C"/>
</dbReference>
<dbReference type="InterPro" id="IPR027417">
    <property type="entry name" value="P-loop_NTPase"/>
</dbReference>
<dbReference type="OMA" id="GLLGCKC"/>
<evidence type="ECO:0000259" key="20">
    <source>
        <dbReference type="PROSITE" id="PS50867"/>
    </source>
</evidence>
<dbReference type="SUPFAM" id="SSF54160">
    <property type="entry name" value="Chromo domain-like"/>
    <property type="match status" value="1"/>
</dbReference>
<keyword evidence="8" id="KW-0808">Transferase</keyword>
<keyword evidence="12" id="KW-0648">Protein biosynthesis</keyword>
<dbReference type="InterPro" id="IPR000953">
    <property type="entry name" value="Chromo/chromo_shadow_dom"/>
</dbReference>
<dbReference type="GO" id="GO:0005701">
    <property type="term" value="C:polytene chromosome chromocenter"/>
    <property type="evidence" value="ECO:0007669"/>
    <property type="project" value="EnsemblMetazoa"/>
</dbReference>
<keyword evidence="11" id="KW-0378">Hydrolase</keyword>
<evidence type="ECO:0000256" key="15">
    <source>
        <dbReference type="ARBA" id="ARBA00023328"/>
    </source>
</evidence>
<dbReference type="PhylomeDB" id="B4JGC3"/>
<evidence type="ECO:0000256" key="17">
    <source>
        <dbReference type="SAM" id="MobiDB-lite"/>
    </source>
</evidence>
<dbReference type="InterPro" id="IPR044128">
    <property type="entry name" value="eIF2g_GTP-bd"/>
</dbReference>
<dbReference type="Pfam" id="PF00385">
    <property type="entry name" value="Chromo"/>
    <property type="match status" value="1"/>
</dbReference>
<feature type="domain" description="Tr-type G" evidence="21">
    <location>
        <begin position="687"/>
        <end position="806"/>
    </location>
</feature>
<dbReference type="CDD" id="cd15490">
    <property type="entry name" value="eIF2_gamma_III"/>
    <property type="match status" value="1"/>
</dbReference>
<evidence type="ECO:0000256" key="10">
    <source>
        <dbReference type="ARBA" id="ARBA00022741"/>
    </source>
</evidence>
<keyword evidence="8" id="KW-0489">Methyltransferase</keyword>
<dbReference type="InterPro" id="IPR007728">
    <property type="entry name" value="Pre-SET_dom"/>
</dbReference>
<dbReference type="GO" id="GO:0048132">
    <property type="term" value="P:female germ-line stem cell asymmetric division"/>
    <property type="evidence" value="ECO:0007669"/>
    <property type="project" value="EnsemblMetazoa"/>
</dbReference>
<evidence type="ECO:0000256" key="12">
    <source>
        <dbReference type="ARBA" id="ARBA00022917"/>
    </source>
</evidence>
<dbReference type="EMBL" id="CH916369">
    <property type="protein sequence ID" value="EDV92592.1"/>
    <property type="molecule type" value="Genomic_DNA"/>
</dbReference>
<dbReference type="GO" id="GO:0051276">
    <property type="term" value="P:chromosome organization"/>
    <property type="evidence" value="ECO:0007669"/>
    <property type="project" value="EnsemblMetazoa"/>
</dbReference>
<dbReference type="PANTHER" id="PTHR42854">
    <property type="entry name" value="EUKARYOTIC TRANSLATION INITIATION FACTOR 2 SUBUNIT 3 FAMILY MEMBER"/>
    <property type="match status" value="1"/>
</dbReference>
<dbReference type="FunFam" id="3.40.50.300:FF:000065">
    <property type="entry name" value="Eukaryotic translation initiation factor 2 subunit gamma"/>
    <property type="match status" value="1"/>
</dbReference>
<dbReference type="Pfam" id="PF05033">
    <property type="entry name" value="Pre-SET"/>
    <property type="match status" value="1"/>
</dbReference>
<dbReference type="OrthoDB" id="1045173at2759"/>
<evidence type="ECO:0000256" key="9">
    <source>
        <dbReference type="ARBA" id="ARBA00022691"/>
    </source>
</evidence>
<dbReference type="FunFam" id="2.40.30.10:FF:000011">
    <property type="entry name" value="Eukaryotic translation initiation factor 2 subunit gamma"/>
    <property type="match status" value="1"/>
</dbReference>
<evidence type="ECO:0000313" key="22">
    <source>
        <dbReference type="EMBL" id="EDV92592.1"/>
    </source>
</evidence>
<evidence type="ECO:0000256" key="11">
    <source>
        <dbReference type="ARBA" id="ARBA00022801"/>
    </source>
</evidence>
<dbReference type="SUPFAM" id="SSF50465">
    <property type="entry name" value="EF-Tu/eEF-1alpha/eIF2-gamma C-terminal domain"/>
    <property type="match status" value="1"/>
</dbReference>
<dbReference type="GO" id="GO:0032259">
    <property type="term" value="P:methylation"/>
    <property type="evidence" value="ECO:0007669"/>
    <property type="project" value="UniProtKB-KW"/>
</dbReference>
<dbReference type="GO" id="GO:0003743">
    <property type="term" value="F:translation initiation factor activity"/>
    <property type="evidence" value="ECO:0007669"/>
    <property type="project" value="UniProtKB-KW"/>
</dbReference>
<dbReference type="Gene3D" id="2.40.50.40">
    <property type="match status" value="1"/>
</dbReference>
<dbReference type="SUPFAM" id="SSF52540">
    <property type="entry name" value="P-loop containing nucleoside triphosphate hydrolases"/>
    <property type="match status" value="2"/>
</dbReference>
<evidence type="ECO:0000256" key="4">
    <source>
        <dbReference type="ARBA" id="ARBA00007249"/>
    </source>
</evidence>
<evidence type="ECO:0000313" key="23">
    <source>
        <dbReference type="Proteomes" id="UP000001070"/>
    </source>
</evidence>
<evidence type="ECO:0000256" key="1">
    <source>
        <dbReference type="ARBA" id="ARBA00004123"/>
    </source>
</evidence>
<evidence type="ECO:0000256" key="14">
    <source>
        <dbReference type="ARBA" id="ARBA00023242"/>
    </source>
</evidence>
<dbReference type="SUPFAM" id="SSF50447">
    <property type="entry name" value="Translation proteins"/>
    <property type="match status" value="1"/>
</dbReference>
<dbReference type="EC" id="3.6.5.3" evidence="5"/>
<name>B4JGC3_DROGR</name>
<dbReference type="Gene3D" id="2.40.30.10">
    <property type="entry name" value="Translation factors"/>
    <property type="match status" value="2"/>
</dbReference>
<keyword evidence="6" id="KW-0158">Chromosome</keyword>
<dbReference type="InterPro" id="IPR023780">
    <property type="entry name" value="Chromo_domain"/>
</dbReference>
<evidence type="ECO:0000256" key="13">
    <source>
        <dbReference type="ARBA" id="ARBA00023134"/>
    </source>
</evidence>
<keyword evidence="13" id="KW-0342">GTP-binding</keyword>
<sequence>MATAEAQVNANTNLQKQDLSNLEISNLTPLSAEVISRQATINIGTIGHVAHGKSTVVKAISGVQTVRFKNELERNITIKLERLSESKIQKLVHSKQKRIAYEMKQRRLLKGLAQRRQKQQKQCQGSSRMDLLPQPSSSHSHLFAHHTRPRRSCSQSSLSPSQSSGYGSVLGSDEHDAILGSQRIPAAGGMQNNTLKRRRSTRSIPDIQLPVLKISKNNEGVPIKKPKGEHVVEHIQCVEVVNYEPVFFVKWLGFDSSLNTWEDFVNLSDCVQLEHFVDRQTHFYKVYIDEIVGKLETQLANSPPLDLSSINLKQDVDNYEPLPLHLDLILLAQYVAAGSRSQREPERIGKRALRRLQLQHCHHARRKQLLQLAEFESRMNSIEMPAPPIRVRNDVDLDTIDASFVYIQKNILGALVPRPGPPIVGCTCSVECNCRSSCCSRLAGELFAYDRTTRRLRLPQGSAIYECNARCKCDASCTNRLVQHGRKHPLELFKTSNGRGWGVRTPQLLRKGEFVCEYVGEIITTDEANERGKVYDDRGRTYLFDLDYNATAESEYTIDAANYGNVSHFINHSCNPNLAVFPCWIEHLNVALPHLVFFTLRQIKPGEELSFDYIRADSDNVPYENLSTAARVEFFLFFCQRYANAKIYKCDNPKCPRPASFVSDGSSKDDSMPCARLACSGRFRLVRHVSFVDCPGHDILMATMLNGAAVMDAALLLIAGNESCPQPQTSEHLAAIEIMKLKQILILQNKIDLVKESQAKEQYEEITKFVQGTVAEGAPIIPISAQLKYNIDVLCEYIVNKIPVPQRDFNTPPRLIVIRSFDVNKPGCEVQDLKGGVAGGSILSGVLKVGQEIEVRPGVVTKDSDGNITCRPIFSRIVSLFAEQNELQYAVPGGLIGVGTKIDPTLCRADRLVGQVLGAVGNLPDIYIELEISYYLLRRLLGVRTDGDKKAARVEKLQRNEILLVNIGSLSTGGRISATKGDLAKILLTTPVCTEKGEKIALSRRVENHWRLIGWGQIFGGKTITPVLDSQPAKK</sequence>
<dbReference type="GO" id="GO:0005525">
    <property type="term" value="F:GTP binding"/>
    <property type="evidence" value="ECO:0007669"/>
    <property type="project" value="UniProtKB-KW"/>
</dbReference>
<dbReference type="GO" id="GO:0008270">
    <property type="term" value="F:zinc ion binding"/>
    <property type="evidence" value="ECO:0007669"/>
    <property type="project" value="InterPro"/>
</dbReference>
<evidence type="ECO:0000259" key="18">
    <source>
        <dbReference type="PROSITE" id="PS50013"/>
    </source>
</evidence>
<dbReference type="FunFam" id="2.40.30.10:FF:000009">
    <property type="entry name" value="Eukaryotic translation initiation factor 2 subunit gamma"/>
    <property type="match status" value="1"/>
</dbReference>
<dbReference type="NCBIfam" id="NF003077">
    <property type="entry name" value="PRK04000.1"/>
    <property type="match status" value="1"/>
</dbReference>
<feature type="region of interest" description="Disordered" evidence="17">
    <location>
        <begin position="181"/>
        <end position="200"/>
    </location>
</feature>
<dbReference type="InterPro" id="IPR050543">
    <property type="entry name" value="eIF2G"/>
</dbReference>
<comment type="catalytic activity">
    <reaction evidence="16">
        <text>GTP + H2O = GDP + phosphate + H(+)</text>
        <dbReference type="Rhea" id="RHEA:19669"/>
        <dbReference type="ChEBI" id="CHEBI:15377"/>
        <dbReference type="ChEBI" id="CHEBI:15378"/>
        <dbReference type="ChEBI" id="CHEBI:37565"/>
        <dbReference type="ChEBI" id="CHEBI:43474"/>
        <dbReference type="ChEBI" id="CHEBI:58189"/>
        <dbReference type="EC" id="3.6.5.3"/>
    </reaction>
</comment>
<dbReference type="GO" id="GO:0003682">
    <property type="term" value="F:chromatin binding"/>
    <property type="evidence" value="ECO:0007669"/>
    <property type="project" value="EnsemblMetazoa"/>
</dbReference>
<dbReference type="Gene3D" id="2.170.270.10">
    <property type="entry name" value="SET domain"/>
    <property type="match status" value="1"/>
</dbReference>
<dbReference type="SUPFAM" id="SSF82199">
    <property type="entry name" value="SET domain"/>
    <property type="match status" value="1"/>
</dbReference>
<reference evidence="22 23" key="1">
    <citation type="journal article" date="2007" name="Nature">
        <title>Evolution of genes and genomes on the Drosophila phylogeny.</title>
        <authorList>
            <consortium name="Drosophila 12 Genomes Consortium"/>
            <person name="Clark A.G."/>
            <person name="Eisen M.B."/>
            <person name="Smith D.R."/>
            <person name="Bergman C.M."/>
            <person name="Oliver B."/>
            <person name="Markow T.A."/>
            <person name="Kaufman T.C."/>
            <person name="Kellis M."/>
            <person name="Gelbart W."/>
            <person name="Iyer V.N."/>
            <person name="Pollard D.A."/>
            <person name="Sackton T.B."/>
            <person name="Larracuente A.M."/>
            <person name="Singh N.D."/>
            <person name="Abad J.P."/>
            <person name="Abt D.N."/>
            <person name="Adryan B."/>
            <person name="Aguade M."/>
            <person name="Akashi H."/>
            <person name="Anderson W.W."/>
            <person name="Aquadro C.F."/>
            <person name="Ardell D.H."/>
            <person name="Arguello R."/>
            <person name="Artieri C.G."/>
            <person name="Barbash D.A."/>
            <person name="Barker D."/>
            <person name="Barsanti P."/>
            <person name="Batterham P."/>
            <person name="Batzoglou S."/>
            <person name="Begun D."/>
            <person name="Bhutkar A."/>
            <person name="Blanco E."/>
            <person name="Bosak S.A."/>
            <person name="Bradley R.K."/>
            <person name="Brand A.D."/>
            <person name="Brent M.R."/>
            <person name="Brooks A.N."/>
            <person name="Brown R.H."/>
            <person name="Butlin R.K."/>
            <person name="Caggese C."/>
            <person name="Calvi B.R."/>
            <person name="Bernardo de Carvalho A."/>
            <person name="Caspi A."/>
            <person name="Castrezana S."/>
            <person name="Celniker S.E."/>
            <person name="Chang J.L."/>
            <person name="Chapple C."/>
            <person name="Chatterji S."/>
            <person name="Chinwalla A."/>
            <person name="Civetta A."/>
            <person name="Clifton S.W."/>
            <person name="Comeron J.M."/>
            <person name="Costello J.C."/>
            <person name="Coyne J.A."/>
            <person name="Daub J."/>
            <person name="David R.G."/>
            <person name="Delcher A.L."/>
            <person name="Delehaunty K."/>
            <person name="Do C.B."/>
            <person name="Ebling H."/>
            <person name="Edwards K."/>
            <person name="Eickbush T."/>
            <person name="Evans J.D."/>
            <person name="Filipski A."/>
            <person name="Findeiss S."/>
            <person name="Freyhult E."/>
            <person name="Fulton L."/>
            <person name="Fulton R."/>
            <person name="Garcia A.C."/>
            <person name="Gardiner A."/>
            <person name="Garfield D.A."/>
            <person name="Garvin B.E."/>
            <person name="Gibson G."/>
            <person name="Gilbert D."/>
            <person name="Gnerre S."/>
            <person name="Godfrey J."/>
            <person name="Good R."/>
            <person name="Gotea V."/>
            <person name="Gravely B."/>
            <person name="Greenberg A.J."/>
            <person name="Griffiths-Jones S."/>
            <person name="Gross S."/>
            <person name="Guigo R."/>
            <person name="Gustafson E.A."/>
            <person name="Haerty W."/>
            <person name="Hahn M.W."/>
            <person name="Halligan D.L."/>
            <person name="Halpern A.L."/>
            <person name="Halter G.M."/>
            <person name="Han M.V."/>
            <person name="Heger A."/>
            <person name="Hillier L."/>
            <person name="Hinrichs A.S."/>
            <person name="Holmes I."/>
            <person name="Hoskins R.A."/>
            <person name="Hubisz M.J."/>
            <person name="Hultmark D."/>
            <person name="Huntley M.A."/>
            <person name="Jaffe D.B."/>
            <person name="Jagadeeshan S."/>
            <person name="Jeck W.R."/>
            <person name="Johnson J."/>
            <person name="Jones C.D."/>
            <person name="Jordan W.C."/>
            <person name="Karpen G.H."/>
            <person name="Kataoka E."/>
            <person name="Keightley P.D."/>
            <person name="Kheradpour P."/>
            <person name="Kirkness E.F."/>
            <person name="Koerich L.B."/>
            <person name="Kristiansen K."/>
            <person name="Kudrna D."/>
            <person name="Kulathinal R.J."/>
            <person name="Kumar S."/>
            <person name="Kwok R."/>
            <person name="Lander E."/>
            <person name="Langley C.H."/>
            <person name="Lapoint R."/>
            <person name="Lazzaro B.P."/>
            <person name="Lee S.J."/>
            <person name="Levesque L."/>
            <person name="Li R."/>
            <person name="Lin C.F."/>
            <person name="Lin M.F."/>
            <person name="Lindblad-Toh K."/>
            <person name="Llopart A."/>
            <person name="Long M."/>
            <person name="Low L."/>
            <person name="Lozovsky E."/>
            <person name="Lu J."/>
            <person name="Luo M."/>
            <person name="Machado C.A."/>
            <person name="Makalowski W."/>
            <person name="Marzo M."/>
            <person name="Matsuda M."/>
            <person name="Matzkin L."/>
            <person name="McAllister B."/>
            <person name="McBride C.S."/>
            <person name="McKernan B."/>
            <person name="McKernan K."/>
            <person name="Mendez-Lago M."/>
            <person name="Minx P."/>
            <person name="Mollenhauer M.U."/>
            <person name="Montooth K."/>
            <person name="Mount S.M."/>
            <person name="Mu X."/>
            <person name="Myers E."/>
            <person name="Negre B."/>
            <person name="Newfeld S."/>
            <person name="Nielsen R."/>
            <person name="Noor M.A."/>
            <person name="O'Grady P."/>
            <person name="Pachter L."/>
            <person name="Papaceit M."/>
            <person name="Parisi M.J."/>
            <person name="Parisi M."/>
            <person name="Parts L."/>
            <person name="Pedersen J.S."/>
            <person name="Pesole G."/>
            <person name="Phillippy A.M."/>
            <person name="Ponting C.P."/>
            <person name="Pop M."/>
            <person name="Porcelli D."/>
            <person name="Powell J.R."/>
            <person name="Prohaska S."/>
            <person name="Pruitt K."/>
            <person name="Puig M."/>
            <person name="Quesneville H."/>
            <person name="Ram K.R."/>
            <person name="Rand D."/>
            <person name="Rasmussen M.D."/>
            <person name="Reed L.K."/>
            <person name="Reenan R."/>
            <person name="Reily A."/>
            <person name="Remington K.A."/>
            <person name="Rieger T.T."/>
            <person name="Ritchie M.G."/>
            <person name="Robin C."/>
            <person name="Rogers Y.H."/>
            <person name="Rohde C."/>
            <person name="Rozas J."/>
            <person name="Rubenfield M.J."/>
            <person name="Ruiz A."/>
            <person name="Russo S."/>
            <person name="Salzberg S.L."/>
            <person name="Sanchez-Gracia A."/>
            <person name="Saranga D.J."/>
            <person name="Sato H."/>
            <person name="Schaeffer S.W."/>
            <person name="Schatz M.C."/>
            <person name="Schlenke T."/>
            <person name="Schwartz R."/>
            <person name="Segarra C."/>
            <person name="Singh R.S."/>
            <person name="Sirot L."/>
            <person name="Sirota M."/>
            <person name="Sisneros N.B."/>
            <person name="Smith C.D."/>
            <person name="Smith T.F."/>
            <person name="Spieth J."/>
            <person name="Stage D.E."/>
            <person name="Stark A."/>
            <person name="Stephan W."/>
            <person name="Strausberg R.L."/>
            <person name="Strempel S."/>
            <person name="Sturgill D."/>
            <person name="Sutton G."/>
            <person name="Sutton G.G."/>
            <person name="Tao W."/>
            <person name="Teichmann S."/>
            <person name="Tobari Y.N."/>
            <person name="Tomimura Y."/>
            <person name="Tsolas J.M."/>
            <person name="Valente V.L."/>
            <person name="Venter E."/>
            <person name="Venter J.C."/>
            <person name="Vicario S."/>
            <person name="Vieira F.G."/>
            <person name="Vilella A.J."/>
            <person name="Villasante A."/>
            <person name="Walenz B."/>
            <person name="Wang J."/>
            <person name="Wasserman M."/>
            <person name="Watts T."/>
            <person name="Wilson D."/>
            <person name="Wilson R.K."/>
            <person name="Wing R.A."/>
            <person name="Wolfner M.F."/>
            <person name="Wong A."/>
            <person name="Wong G.K."/>
            <person name="Wu C.I."/>
            <person name="Wu G."/>
            <person name="Yamamoto D."/>
            <person name="Yang H.P."/>
            <person name="Yang S.P."/>
            <person name="Yorke J.A."/>
            <person name="Yoshida K."/>
            <person name="Zdobnov E."/>
            <person name="Zhang P."/>
            <person name="Zhang Y."/>
            <person name="Zimin A.V."/>
            <person name="Baldwin J."/>
            <person name="Abdouelleil A."/>
            <person name="Abdulkadir J."/>
            <person name="Abebe A."/>
            <person name="Abera B."/>
            <person name="Abreu J."/>
            <person name="Acer S.C."/>
            <person name="Aftuck L."/>
            <person name="Alexander A."/>
            <person name="An P."/>
            <person name="Anderson E."/>
            <person name="Anderson S."/>
            <person name="Arachi H."/>
            <person name="Azer M."/>
            <person name="Bachantsang P."/>
            <person name="Barry A."/>
            <person name="Bayul T."/>
            <person name="Berlin A."/>
            <person name="Bessette D."/>
            <person name="Bloom T."/>
            <person name="Blye J."/>
            <person name="Boguslavskiy L."/>
            <person name="Bonnet C."/>
            <person name="Boukhgalter B."/>
            <person name="Bourzgui I."/>
            <person name="Brown A."/>
            <person name="Cahill P."/>
            <person name="Channer S."/>
            <person name="Cheshatsang Y."/>
            <person name="Chuda L."/>
            <person name="Citroen M."/>
            <person name="Collymore A."/>
            <person name="Cooke P."/>
            <person name="Costello M."/>
            <person name="D'Aco K."/>
            <person name="Daza R."/>
            <person name="De Haan G."/>
            <person name="DeGray S."/>
            <person name="DeMaso C."/>
            <person name="Dhargay N."/>
            <person name="Dooley K."/>
            <person name="Dooley E."/>
            <person name="Doricent M."/>
            <person name="Dorje P."/>
            <person name="Dorjee K."/>
            <person name="Dupes A."/>
            <person name="Elong R."/>
            <person name="Falk J."/>
            <person name="Farina A."/>
            <person name="Faro S."/>
            <person name="Ferguson D."/>
            <person name="Fisher S."/>
            <person name="Foley C.D."/>
            <person name="Franke A."/>
            <person name="Friedrich D."/>
            <person name="Gadbois L."/>
            <person name="Gearin G."/>
            <person name="Gearin C.R."/>
            <person name="Giannoukos G."/>
            <person name="Goode T."/>
            <person name="Graham J."/>
            <person name="Grandbois E."/>
            <person name="Grewal S."/>
            <person name="Gyaltsen K."/>
            <person name="Hafez N."/>
            <person name="Hagos B."/>
            <person name="Hall J."/>
            <person name="Henson C."/>
            <person name="Hollinger A."/>
            <person name="Honan T."/>
            <person name="Huard M.D."/>
            <person name="Hughes L."/>
            <person name="Hurhula B."/>
            <person name="Husby M.E."/>
            <person name="Kamat A."/>
            <person name="Kanga B."/>
            <person name="Kashin S."/>
            <person name="Khazanovich D."/>
            <person name="Kisner P."/>
            <person name="Lance K."/>
            <person name="Lara M."/>
            <person name="Lee W."/>
            <person name="Lennon N."/>
            <person name="Letendre F."/>
            <person name="LeVine R."/>
            <person name="Lipovsky A."/>
            <person name="Liu X."/>
            <person name="Liu J."/>
            <person name="Liu S."/>
            <person name="Lokyitsang T."/>
            <person name="Lokyitsang Y."/>
            <person name="Lubonja R."/>
            <person name="Lui A."/>
            <person name="MacDonald P."/>
            <person name="Magnisalis V."/>
            <person name="Maru K."/>
            <person name="Matthews C."/>
            <person name="McCusker W."/>
            <person name="McDonough S."/>
            <person name="Mehta T."/>
            <person name="Meldrim J."/>
            <person name="Meneus L."/>
            <person name="Mihai O."/>
            <person name="Mihalev A."/>
            <person name="Mihova T."/>
            <person name="Mittelman R."/>
            <person name="Mlenga V."/>
            <person name="Montmayeur A."/>
            <person name="Mulrain L."/>
            <person name="Navidi A."/>
            <person name="Naylor J."/>
            <person name="Negash T."/>
            <person name="Nguyen T."/>
            <person name="Nguyen N."/>
            <person name="Nicol R."/>
            <person name="Norbu C."/>
            <person name="Norbu N."/>
            <person name="Novod N."/>
            <person name="O'Neill B."/>
            <person name="Osman S."/>
            <person name="Markiewicz E."/>
            <person name="Oyono O.L."/>
            <person name="Patti C."/>
            <person name="Phunkhang P."/>
            <person name="Pierre F."/>
            <person name="Priest M."/>
            <person name="Raghuraman S."/>
            <person name="Rege F."/>
            <person name="Reyes R."/>
            <person name="Rise C."/>
            <person name="Rogov P."/>
            <person name="Ross K."/>
            <person name="Ryan E."/>
            <person name="Settipalli S."/>
            <person name="Shea T."/>
            <person name="Sherpa N."/>
            <person name="Shi L."/>
            <person name="Shih D."/>
            <person name="Sparrow T."/>
            <person name="Spaulding J."/>
            <person name="Stalker J."/>
            <person name="Stange-Thomann N."/>
            <person name="Stavropoulos S."/>
            <person name="Stone C."/>
            <person name="Strader C."/>
            <person name="Tesfaye S."/>
            <person name="Thomson T."/>
            <person name="Thoulutsang Y."/>
            <person name="Thoulutsang D."/>
            <person name="Topham K."/>
            <person name="Topping I."/>
            <person name="Tsamla T."/>
            <person name="Vassiliev H."/>
            <person name="Vo A."/>
            <person name="Wangchuk T."/>
            <person name="Wangdi T."/>
            <person name="Weiand M."/>
            <person name="Wilkinson J."/>
            <person name="Wilson A."/>
            <person name="Yadav S."/>
            <person name="Young G."/>
            <person name="Yu Q."/>
            <person name="Zembek L."/>
            <person name="Zhong D."/>
            <person name="Zimmer A."/>
            <person name="Zwirko Z."/>
            <person name="Jaffe D.B."/>
            <person name="Alvarez P."/>
            <person name="Brockman W."/>
            <person name="Butler J."/>
            <person name="Chin C."/>
            <person name="Gnerre S."/>
            <person name="Grabherr M."/>
            <person name="Kleber M."/>
            <person name="Mauceli E."/>
            <person name="MacCallum I."/>
        </authorList>
    </citation>
    <scope>NUCLEOTIDE SEQUENCE [LARGE SCALE GENOMIC DNA]</scope>
    <source>
        <strain evidence="23">Tucson 15287-2541.00</strain>
    </source>
</reference>
<dbReference type="PROSITE" id="PS50280">
    <property type="entry name" value="SET"/>
    <property type="match status" value="1"/>
</dbReference>
<dbReference type="GO" id="GO:0070828">
    <property type="term" value="P:heterochromatin organization"/>
    <property type="evidence" value="ECO:0007669"/>
    <property type="project" value="EnsemblMetazoa"/>
</dbReference>
<dbReference type="InterPro" id="IPR000795">
    <property type="entry name" value="T_Tr_GTP-bd_dom"/>
</dbReference>
<dbReference type="InterPro" id="IPR009001">
    <property type="entry name" value="Transl_elong_EF1A/Init_IF2_C"/>
</dbReference>